<evidence type="ECO:0000313" key="2">
    <source>
        <dbReference type="Proteomes" id="UP000094526"/>
    </source>
</evidence>
<dbReference type="VEuPathDB" id="FungiDB:G647_00557"/>
<reference evidence="2" key="1">
    <citation type="submission" date="2015-07" db="EMBL/GenBank/DDBJ databases">
        <authorList>
            <person name="Teixeira M.M."/>
            <person name="Souza R.C."/>
            <person name="Almeida L.G."/>
            <person name="Vicente V.A."/>
            <person name="de Hoog S."/>
            <person name="Bocca A.L."/>
            <person name="de Almeida S.R."/>
            <person name="Vasconcelos A.T."/>
            <person name="Felipe M.S."/>
        </authorList>
    </citation>
    <scope>NUCLEOTIDE SEQUENCE [LARGE SCALE GENOMIC DNA]</scope>
    <source>
        <strain evidence="2">KSF</strain>
    </source>
</reference>
<dbReference type="Gene3D" id="3.20.20.80">
    <property type="entry name" value="Glycosidases"/>
    <property type="match status" value="1"/>
</dbReference>
<dbReference type="EMBL" id="LGRB01000008">
    <property type="protein sequence ID" value="OCT53601.1"/>
    <property type="molecule type" value="Genomic_DNA"/>
</dbReference>
<keyword evidence="2" id="KW-1185">Reference proteome</keyword>
<protein>
    <recommendedName>
        <fullName evidence="3">Glycoside hydrolase family 5 domain-containing protein</fullName>
    </recommendedName>
</protein>
<dbReference type="OrthoDB" id="3445803at2759"/>
<comment type="caution">
    <text evidence="1">The sequence shown here is derived from an EMBL/GenBank/DDBJ whole genome shotgun (WGS) entry which is preliminary data.</text>
</comment>
<name>A0A1C1CYS2_9EURO</name>
<dbReference type="Proteomes" id="UP000094526">
    <property type="component" value="Unassembled WGS sequence"/>
</dbReference>
<evidence type="ECO:0008006" key="3">
    <source>
        <dbReference type="Google" id="ProtNLM"/>
    </source>
</evidence>
<organism evidence="1 2">
    <name type="scientific">Cladophialophora carrionii</name>
    <dbReference type="NCBI Taxonomy" id="86049"/>
    <lineage>
        <taxon>Eukaryota</taxon>
        <taxon>Fungi</taxon>
        <taxon>Dikarya</taxon>
        <taxon>Ascomycota</taxon>
        <taxon>Pezizomycotina</taxon>
        <taxon>Eurotiomycetes</taxon>
        <taxon>Chaetothyriomycetidae</taxon>
        <taxon>Chaetothyriales</taxon>
        <taxon>Herpotrichiellaceae</taxon>
        <taxon>Cladophialophora</taxon>
    </lineage>
</organism>
<dbReference type="AlphaFoldDB" id="A0A1C1CYS2"/>
<accession>A0A1C1CYS2</accession>
<sequence length="272" mass="30058">MVTFAIVVLGLENSARVDLSNSTGSPKHLASGFIYGSPDAPSQIPDRFYTDIDFGYGRARGAQTDAPARGWIWGIEEYRGRLASTLSNYNTCRKYNAGLILLLHDIWGTDHANSSTVWPGDGGDFSDYDRFVTQLLADLNANNALDGVVWDIWNEPHLTFSGNVRRPSGLGFTCARTNSFGHRINRCWDRKTQLIESQSLRADAFYASIFMSGPTLANLPMANNTRWTSWLEAVSGNNTVPDQYVYHLEGSVHEPGNDLVYANQSLAALLAQ</sequence>
<gene>
    <name evidence="1" type="ORF">CLCR_10459</name>
</gene>
<dbReference type="InterPro" id="IPR017853">
    <property type="entry name" value="GH"/>
</dbReference>
<dbReference type="SUPFAM" id="SSF51445">
    <property type="entry name" value="(Trans)glycosidases"/>
    <property type="match status" value="1"/>
</dbReference>
<evidence type="ECO:0000313" key="1">
    <source>
        <dbReference type="EMBL" id="OCT53601.1"/>
    </source>
</evidence>
<proteinExistence type="predicted"/>
<dbReference type="VEuPathDB" id="FungiDB:CLCR_10459"/>
<dbReference type="STRING" id="86049.A0A1C1CYS2"/>